<evidence type="ECO:0000313" key="2">
    <source>
        <dbReference type="Proteomes" id="UP000231516"/>
    </source>
</evidence>
<reference evidence="1 2" key="1">
    <citation type="submission" date="2016-08" db="EMBL/GenBank/DDBJ databases">
        <title>Draft genome of Amylibacter sp. strain 4G11.</title>
        <authorList>
            <person name="Wong S.-K."/>
            <person name="Hamasaki K."/>
            <person name="Yoshizawa S."/>
        </authorList>
    </citation>
    <scope>NUCLEOTIDE SEQUENCE [LARGE SCALE GENOMIC DNA]</scope>
    <source>
        <strain evidence="1 2">4G11</strain>
    </source>
</reference>
<gene>
    <name evidence="1" type="ORF">BFP76_07750</name>
</gene>
<name>A0A2G5K1M0_9RHOB</name>
<comment type="caution">
    <text evidence="1">The sequence shown here is derived from an EMBL/GenBank/DDBJ whole genome shotgun (WGS) entry which is preliminary data.</text>
</comment>
<evidence type="ECO:0000313" key="1">
    <source>
        <dbReference type="EMBL" id="PIB23436.1"/>
    </source>
</evidence>
<protein>
    <recommendedName>
        <fullName evidence="3">Peptidase M10 serralysin C-terminal domain-containing protein</fullName>
    </recommendedName>
</protein>
<proteinExistence type="predicted"/>
<dbReference type="AlphaFoldDB" id="A0A2G5K1M0"/>
<evidence type="ECO:0008006" key="3">
    <source>
        <dbReference type="Google" id="ProtNLM"/>
    </source>
</evidence>
<dbReference type="PRINTS" id="PR00313">
    <property type="entry name" value="CABNDNGRPT"/>
</dbReference>
<accession>A0A2G5K1M0</accession>
<dbReference type="SUPFAM" id="SSF51120">
    <property type="entry name" value="beta-Roll"/>
    <property type="match status" value="1"/>
</dbReference>
<organism evidence="1 2">
    <name type="scientific">Paramylibacter kogurei</name>
    <dbReference type="NCBI Taxonomy" id="1889778"/>
    <lineage>
        <taxon>Bacteria</taxon>
        <taxon>Pseudomonadati</taxon>
        <taxon>Pseudomonadota</taxon>
        <taxon>Alphaproteobacteria</taxon>
        <taxon>Rhodobacterales</taxon>
        <taxon>Paracoccaceae</taxon>
        <taxon>Paramylibacter</taxon>
    </lineage>
</organism>
<keyword evidence="2" id="KW-1185">Reference proteome</keyword>
<dbReference type="Proteomes" id="UP000231516">
    <property type="component" value="Unassembled WGS sequence"/>
</dbReference>
<dbReference type="InterPro" id="IPR011049">
    <property type="entry name" value="Serralysin-like_metalloprot_C"/>
</dbReference>
<dbReference type="EMBL" id="MDGM01000013">
    <property type="protein sequence ID" value="PIB23436.1"/>
    <property type="molecule type" value="Genomic_DNA"/>
</dbReference>
<sequence length="375" mass="40670">MITYYETPDGLYRYFGDFTYDEFGMPISGMITRVIGYSEIDGITAPAWRATNLSVEIGDHLDELENYPYLWLAQNENASLSVYGDFSAAAPFDLGDANGVQLRMDAGADGIINFGLIGGVNSNIFMNTPLHVRIEDVAETRIKIGENSSFLSVIDSESIRILGGDGRDSIGVSLSSDVYISTGGGALPEPFTPHNETGVAGCDDFRIAGGDVADFIYINSYAEYIDGELVGITTSSNGVVYGGGADDTIYLENGEDVRILGGEGSDDFLIDEGTCNIFGGADADRFLFTRDAGDYDVRIKDFNVDEDCVAFDYDISYETITAQQAFDLFMENAFERGANVVTTIDGNRIILHDTSLDDLSVDNFCDTFIPRGVDG</sequence>